<dbReference type="EMBL" id="KV428163">
    <property type="protein sequence ID" value="KZT34852.1"/>
    <property type="molecule type" value="Genomic_DNA"/>
</dbReference>
<dbReference type="SUPFAM" id="SSF52047">
    <property type="entry name" value="RNI-like"/>
    <property type="match status" value="1"/>
</dbReference>
<protein>
    <submittedName>
        <fullName evidence="2">Uncharacterized protein</fullName>
    </submittedName>
</protein>
<organism evidence="2 3">
    <name type="scientific">Sistotremastrum suecicum HHB10207 ss-3</name>
    <dbReference type="NCBI Taxonomy" id="1314776"/>
    <lineage>
        <taxon>Eukaryota</taxon>
        <taxon>Fungi</taxon>
        <taxon>Dikarya</taxon>
        <taxon>Basidiomycota</taxon>
        <taxon>Agaricomycotina</taxon>
        <taxon>Agaricomycetes</taxon>
        <taxon>Sistotremastrales</taxon>
        <taxon>Sistotremastraceae</taxon>
        <taxon>Sistotremastrum</taxon>
    </lineage>
</organism>
<dbReference type="AlphaFoldDB" id="A0A166A147"/>
<feature type="region of interest" description="Disordered" evidence="1">
    <location>
        <begin position="601"/>
        <end position="621"/>
    </location>
</feature>
<dbReference type="Proteomes" id="UP000076798">
    <property type="component" value="Unassembled WGS sequence"/>
</dbReference>
<dbReference type="Gene3D" id="3.80.10.10">
    <property type="entry name" value="Ribonuclease Inhibitor"/>
    <property type="match status" value="1"/>
</dbReference>
<keyword evidence="3" id="KW-1185">Reference proteome</keyword>
<sequence length="660" mass="75278">MISHTDCLHKSMSKLVSVLQRTLKHVLELERCVEVDDALVLRDRAAALRASGEKILHSVLSASSAMDKRSNLDTITGRLPNETLANILLFYVDSSRDQYTVNPSYWKHLLHVCSRWSSVIRSDVRFWRSINISWPSNIINRHITLSKDSILRLEIPMFDPPVIELESLLRENIERIGEIVLHTSNHGRYSMGASQQGRGLNEKRNLLKAVACSITLLTKSSRLSRLSVNYSSAADQTAETFRLPSIRHLSSLTFLDLQRCSFQKSWVDIFPPSLVQFHIFSRDLSYVLNPADILHLIEYCPHLELLDISVRFSDEVSRSKTPSFSAHRCIPARKLQQLSARGLSAENWSDVFDCIDAPLLSEIYIEMSVTPYLDFLPIFLADHMRHASHLRVDLEHRFSNSLVCIYTGTHTVSKIPFKHVLKMHHNYLHRSSNTSDSEPGWVNVLDDITTHFSQVTNFEIDCAHVPDKLWPMLQNMSTIISLDVCGHIGNGLFDALSKPPATSSHTQMALPRLTALCLRYRPNEPHPTLWHDWVPQDGSGHEPCTDPRYRLLACLAQRSAEGHRLAEVILDPSWLTGYDLGVLRRYVDRIQSTNNRIVDSEDSVADNTDDEDGDEGQVSRGWSHTVETAEGRLRSLESDALRMQSLRGWRGRYFSWQNEY</sequence>
<proteinExistence type="predicted"/>
<evidence type="ECO:0000313" key="2">
    <source>
        <dbReference type="EMBL" id="KZT34852.1"/>
    </source>
</evidence>
<reference evidence="2 3" key="1">
    <citation type="journal article" date="2016" name="Mol. Biol. Evol.">
        <title>Comparative Genomics of Early-Diverging Mushroom-Forming Fungi Provides Insights into the Origins of Lignocellulose Decay Capabilities.</title>
        <authorList>
            <person name="Nagy L.G."/>
            <person name="Riley R."/>
            <person name="Tritt A."/>
            <person name="Adam C."/>
            <person name="Daum C."/>
            <person name="Floudas D."/>
            <person name="Sun H."/>
            <person name="Yadav J.S."/>
            <person name="Pangilinan J."/>
            <person name="Larsson K.H."/>
            <person name="Matsuura K."/>
            <person name="Barry K."/>
            <person name="Labutti K."/>
            <person name="Kuo R."/>
            <person name="Ohm R.A."/>
            <person name="Bhattacharya S.S."/>
            <person name="Shirouzu T."/>
            <person name="Yoshinaga Y."/>
            <person name="Martin F.M."/>
            <person name="Grigoriev I.V."/>
            <person name="Hibbett D.S."/>
        </authorList>
    </citation>
    <scope>NUCLEOTIDE SEQUENCE [LARGE SCALE GENOMIC DNA]</scope>
    <source>
        <strain evidence="2 3">HHB10207 ss-3</strain>
    </source>
</reference>
<gene>
    <name evidence="2" type="ORF">SISSUDRAFT_1131571</name>
</gene>
<accession>A0A166A147</accession>
<evidence type="ECO:0000313" key="3">
    <source>
        <dbReference type="Proteomes" id="UP000076798"/>
    </source>
</evidence>
<name>A0A166A147_9AGAM</name>
<dbReference type="InterPro" id="IPR032675">
    <property type="entry name" value="LRR_dom_sf"/>
</dbReference>
<feature type="compositionally biased region" description="Acidic residues" evidence="1">
    <location>
        <begin position="601"/>
        <end position="615"/>
    </location>
</feature>
<evidence type="ECO:0000256" key="1">
    <source>
        <dbReference type="SAM" id="MobiDB-lite"/>
    </source>
</evidence>